<accession>A0A6L1L305</accession>
<protein>
    <recommendedName>
        <fullName evidence="4">Pentapeptide repeat-containing protein</fullName>
    </recommendedName>
</protein>
<sequence length="705" mass="83570">MQKLLESYGILIQENIKDTNIKINENTITIHNSNISEIDLNILEQKQINKITIKNCEIDYIYFADDNIELFFIDCIFKNQIIVRGFSFHRKVSFIQCIFEKKVSFSSTIFGNQVDFGLTKFEDEVRFIETKFLAEYTNQENIENNFREVVFKDNAYFDRAEFKARVDFNVARFEGEARFINTKFLAEYTNQENIENNFREAVFKGKTSFTRAEFKARVDFNVARFEGEARFINTKFLAEYTNQENIENNFREAVFKGKAYFDSTEFKARVDFNVARFEGETRFVNTKFLAEYTNQENIENNFREAVFKNNAYFDSTEFKTRVNFSIARFEGEARFIETKFLAEYTNQENIENNFREAVFKGKTSFTRAKFKARVDFNMVRFDNEARFINTSFFNNTIKFSGVEFNNVKFISNKERDKTSTNNITKQIYHFQDITFKGIINFENIYTKDLNFKNVIFNNIVVFDNATLDNKPKFINCTFSNQFNIEHDCIQYNLEELEEEIEKNHYDEFLNLRDLFRKLKSNRITHHNLIDASELRAQELYARELELKHKKIKNLKDIIEQWQIFFYRKLCDHHTDLVLNVKWLIITIGMFVYMLFMIKLYKHGLCILNAFNFYGLYFSALGSFILSALALFRCIDTIKAFVSINAIIIFWVICYKPKLIFGIANLIGDNSYNAFENLLITLYTLIVGLIIFSLQKTARKNTIIPN</sequence>
<dbReference type="Proteomes" id="UP000476009">
    <property type="component" value="Unassembled WGS sequence"/>
</dbReference>
<feature type="transmembrane region" description="Helical" evidence="1">
    <location>
        <begin position="674"/>
        <end position="693"/>
    </location>
</feature>
<evidence type="ECO:0008006" key="4">
    <source>
        <dbReference type="Google" id="ProtNLM"/>
    </source>
</evidence>
<name>A0A6L1L305_CAMLA</name>
<dbReference type="AlphaFoldDB" id="A0A6L1L305"/>
<evidence type="ECO:0000313" key="3">
    <source>
        <dbReference type="Proteomes" id="UP000476009"/>
    </source>
</evidence>
<organism evidence="2 3">
    <name type="scientific">Campylobacter lari</name>
    <dbReference type="NCBI Taxonomy" id="201"/>
    <lineage>
        <taxon>Bacteria</taxon>
        <taxon>Pseudomonadati</taxon>
        <taxon>Campylobacterota</taxon>
        <taxon>Epsilonproteobacteria</taxon>
        <taxon>Campylobacterales</taxon>
        <taxon>Campylobacteraceae</taxon>
        <taxon>Campylobacter</taxon>
    </lineage>
</organism>
<keyword evidence="1" id="KW-1133">Transmembrane helix</keyword>
<dbReference type="Pfam" id="PF13576">
    <property type="entry name" value="Pentapeptide_3"/>
    <property type="match status" value="2"/>
</dbReference>
<comment type="caution">
    <text evidence="2">The sequence shown here is derived from an EMBL/GenBank/DDBJ whole genome shotgun (WGS) entry which is preliminary data.</text>
</comment>
<feature type="transmembrane region" description="Helical" evidence="1">
    <location>
        <begin position="637"/>
        <end position="654"/>
    </location>
</feature>
<evidence type="ECO:0000313" key="2">
    <source>
        <dbReference type="EMBL" id="EAK9993876.1"/>
    </source>
</evidence>
<gene>
    <name evidence="2" type="ORF">A9458_03305</name>
</gene>
<evidence type="ECO:0000256" key="1">
    <source>
        <dbReference type="SAM" id="Phobius"/>
    </source>
</evidence>
<feature type="transmembrane region" description="Helical" evidence="1">
    <location>
        <begin position="612"/>
        <end position="631"/>
    </location>
</feature>
<dbReference type="InterPro" id="IPR001646">
    <property type="entry name" value="5peptide_repeat"/>
</dbReference>
<proteinExistence type="predicted"/>
<dbReference type="EMBL" id="AACKNS010000003">
    <property type="protein sequence ID" value="EAK9993876.1"/>
    <property type="molecule type" value="Genomic_DNA"/>
</dbReference>
<keyword evidence="1" id="KW-0812">Transmembrane</keyword>
<keyword evidence="1" id="KW-0472">Membrane</keyword>
<feature type="transmembrane region" description="Helical" evidence="1">
    <location>
        <begin position="582"/>
        <end position="600"/>
    </location>
</feature>
<reference evidence="2 3" key="1">
    <citation type="submission" date="2018-05" db="EMBL/GenBank/DDBJ databases">
        <authorList>
            <consortium name="PulseNet: The National Subtyping Network for Foodborne Disease Surveillance"/>
            <person name="Tarr C.L."/>
            <person name="Trees E."/>
            <person name="Katz L.S."/>
            <person name="Carleton-Romer H.A."/>
            <person name="Stroika S."/>
            <person name="Kucerova Z."/>
            <person name="Roache K.F."/>
            <person name="Sabol A.L."/>
            <person name="Besser J."/>
            <person name="Gerner-Smidt P."/>
        </authorList>
    </citation>
    <scope>NUCLEOTIDE SEQUENCE [LARGE SCALE GENOMIC DNA]</scope>
    <source>
        <strain evidence="2 3">D5625</strain>
    </source>
</reference>